<feature type="non-terminal residue" evidence="2">
    <location>
        <position position="61"/>
    </location>
</feature>
<dbReference type="Proteomes" id="UP000018888">
    <property type="component" value="Unassembled WGS sequence"/>
</dbReference>
<keyword evidence="3" id="KW-1185">Reference proteome</keyword>
<sequence length="61" mass="7398">MFICLLNLVFSIVLPVLQLRFSCFSFFHFFFILFLFHISFFTNLFHFFLDILVLSVLQLIK</sequence>
<protein>
    <submittedName>
        <fullName evidence="2">Uncharacterized protein</fullName>
    </submittedName>
</protein>
<reference evidence="2 3" key="1">
    <citation type="journal article" date="2013" name="Proc. Natl. Acad. Sci. U.S.A.">
        <title>Genome of an arbuscular mycorrhizal fungus provides insight into the oldest plant symbiosis.</title>
        <authorList>
            <person name="Tisserant E."/>
            <person name="Malbreil M."/>
            <person name="Kuo A."/>
            <person name="Kohler A."/>
            <person name="Symeonidi A."/>
            <person name="Balestrini R."/>
            <person name="Charron P."/>
            <person name="Duensing N."/>
            <person name="Frei Dit Frey N."/>
            <person name="Gianinazzi-Pearson V."/>
            <person name="Gilbert L.B."/>
            <person name="Handa Y."/>
            <person name="Herr J.R."/>
            <person name="Hijri M."/>
            <person name="Koul R."/>
            <person name="Kawaguchi M."/>
            <person name="Krajinski F."/>
            <person name="Lammers P.J."/>
            <person name="Masclaux F.G."/>
            <person name="Murat C."/>
            <person name="Morin E."/>
            <person name="Ndikumana S."/>
            <person name="Pagni M."/>
            <person name="Petitpierre D."/>
            <person name="Requena N."/>
            <person name="Rosikiewicz P."/>
            <person name="Riley R."/>
            <person name="Saito K."/>
            <person name="San Clemente H."/>
            <person name="Shapiro H."/>
            <person name="van Tuinen D."/>
            <person name="Becard G."/>
            <person name="Bonfante P."/>
            <person name="Paszkowski U."/>
            <person name="Shachar-Hill Y.Y."/>
            <person name="Tuskan G.A."/>
            <person name="Young P.W."/>
            <person name="Sanders I.R."/>
            <person name="Henrissat B."/>
            <person name="Rensing S.A."/>
            <person name="Grigoriev I.V."/>
            <person name="Corradi N."/>
            <person name="Roux C."/>
            <person name="Martin F."/>
        </authorList>
    </citation>
    <scope>NUCLEOTIDE SEQUENCE [LARGE SCALE GENOMIC DNA]</scope>
    <source>
        <strain evidence="2 3">DAOM 197198</strain>
    </source>
</reference>
<gene>
    <name evidence="2" type="ORF">GLOIN_2v1613669</name>
</gene>
<accession>A0A2P4PZ68</accession>
<feature type="transmembrane region" description="Helical" evidence="1">
    <location>
        <begin position="29"/>
        <end position="57"/>
    </location>
</feature>
<name>A0A2P4PZ68_RHIID</name>
<proteinExistence type="predicted"/>
<comment type="caution">
    <text evidence="2">The sequence shown here is derived from an EMBL/GenBank/DDBJ whole genome shotgun (WGS) entry which is preliminary data.</text>
</comment>
<dbReference type="EMBL" id="AUPC02000117">
    <property type="protein sequence ID" value="POG70681.1"/>
    <property type="molecule type" value="Genomic_DNA"/>
</dbReference>
<evidence type="ECO:0000313" key="2">
    <source>
        <dbReference type="EMBL" id="POG70681.1"/>
    </source>
</evidence>
<reference evidence="2 3" key="2">
    <citation type="journal article" date="2018" name="New Phytol.">
        <title>High intraspecific genome diversity in the model arbuscular mycorrhizal symbiont Rhizophagus irregularis.</title>
        <authorList>
            <person name="Chen E.C.H."/>
            <person name="Morin E."/>
            <person name="Beaudet D."/>
            <person name="Noel J."/>
            <person name="Yildirir G."/>
            <person name="Ndikumana S."/>
            <person name="Charron P."/>
            <person name="St-Onge C."/>
            <person name="Giorgi J."/>
            <person name="Kruger M."/>
            <person name="Marton T."/>
            <person name="Ropars J."/>
            <person name="Grigoriev I.V."/>
            <person name="Hainaut M."/>
            <person name="Henrissat B."/>
            <person name="Roux C."/>
            <person name="Martin F."/>
            <person name="Corradi N."/>
        </authorList>
    </citation>
    <scope>NUCLEOTIDE SEQUENCE [LARGE SCALE GENOMIC DNA]</scope>
    <source>
        <strain evidence="2 3">DAOM 197198</strain>
    </source>
</reference>
<keyword evidence="1" id="KW-0812">Transmembrane</keyword>
<dbReference type="AlphaFoldDB" id="A0A2P4PZ68"/>
<evidence type="ECO:0000313" key="3">
    <source>
        <dbReference type="Proteomes" id="UP000018888"/>
    </source>
</evidence>
<organism evidence="2 3">
    <name type="scientific">Rhizophagus irregularis (strain DAOM 181602 / DAOM 197198 / MUCL 43194)</name>
    <name type="common">Arbuscular mycorrhizal fungus</name>
    <name type="synonym">Glomus intraradices</name>
    <dbReference type="NCBI Taxonomy" id="747089"/>
    <lineage>
        <taxon>Eukaryota</taxon>
        <taxon>Fungi</taxon>
        <taxon>Fungi incertae sedis</taxon>
        <taxon>Mucoromycota</taxon>
        <taxon>Glomeromycotina</taxon>
        <taxon>Glomeromycetes</taxon>
        <taxon>Glomerales</taxon>
        <taxon>Glomeraceae</taxon>
        <taxon>Rhizophagus</taxon>
    </lineage>
</organism>
<keyword evidence="1" id="KW-0472">Membrane</keyword>
<keyword evidence="1" id="KW-1133">Transmembrane helix</keyword>
<evidence type="ECO:0000256" key="1">
    <source>
        <dbReference type="SAM" id="Phobius"/>
    </source>
</evidence>